<dbReference type="Gene3D" id="1.25.40.10">
    <property type="entry name" value="Tetratricopeptide repeat domain"/>
    <property type="match status" value="1"/>
</dbReference>
<organism evidence="1">
    <name type="scientific">Terrestrivirus sp</name>
    <dbReference type="NCBI Taxonomy" id="2487775"/>
    <lineage>
        <taxon>Viruses</taxon>
        <taxon>Varidnaviria</taxon>
        <taxon>Bamfordvirae</taxon>
        <taxon>Nucleocytoviricota</taxon>
        <taxon>Megaviricetes</taxon>
        <taxon>Imitervirales</taxon>
        <taxon>Mimiviridae</taxon>
        <taxon>Klosneuvirinae</taxon>
    </lineage>
</organism>
<dbReference type="Pfam" id="PF14938">
    <property type="entry name" value="SNAP"/>
    <property type="match status" value="1"/>
</dbReference>
<sequence length="334" mass="39415">MDSVKLSKSNKYNPIGKISFIGSIYEKEIKKADKLMSNFSFFKSVEERHDNAIEIFKSVFAKCLLAKKYAEALYCAEKIMLCGIKVYDHYTYYDYGMRCVEIGEKTNEYDYCIKKLHELVETLSDDHKYFSKLVDIWEYTARIEILRNNNNDAIDAYLKASEITTYPHTTTKYKFEAVKLLLGDEKYRECLNILNEMIRLCEKTDSLKYHVKEYILYLWMISLILTNKDPIQNKYDTLEVQSKVENHKYRFDVKRSIEYDLVMACIEALENDNVEIFNKAVTYYDRIKRLDNYMTKMLLIIKNKLSNSDNVVIGDNNNNNSSGSNDFDFDIDLR</sequence>
<gene>
    <name evidence="1" type="ORF">Terrestrivirus2_108</name>
</gene>
<dbReference type="SUPFAM" id="SSF48452">
    <property type="entry name" value="TPR-like"/>
    <property type="match status" value="1"/>
</dbReference>
<evidence type="ECO:0000313" key="1">
    <source>
        <dbReference type="EMBL" id="AYV75600.1"/>
    </source>
</evidence>
<name>A0A3G4ZL79_9VIRU</name>
<protein>
    <submittedName>
        <fullName evidence="1">Uncharacterized protein</fullName>
    </submittedName>
</protein>
<accession>A0A3G4ZL79</accession>
<proteinExistence type="predicted"/>
<dbReference type="InterPro" id="IPR011990">
    <property type="entry name" value="TPR-like_helical_dom_sf"/>
</dbReference>
<reference evidence="1" key="1">
    <citation type="submission" date="2018-10" db="EMBL/GenBank/DDBJ databases">
        <title>Hidden diversity of soil giant viruses.</title>
        <authorList>
            <person name="Schulz F."/>
            <person name="Alteio L."/>
            <person name="Goudeau D."/>
            <person name="Ryan E.M."/>
            <person name="Malmstrom R.R."/>
            <person name="Blanchard J."/>
            <person name="Woyke T."/>
        </authorList>
    </citation>
    <scope>NUCLEOTIDE SEQUENCE</scope>
    <source>
        <strain evidence="1">TEV1</strain>
    </source>
</reference>
<dbReference type="EMBL" id="MK071980">
    <property type="protein sequence ID" value="AYV75600.1"/>
    <property type="molecule type" value="Genomic_DNA"/>
</dbReference>